<evidence type="ECO:0000259" key="2">
    <source>
        <dbReference type="Pfam" id="PF00754"/>
    </source>
</evidence>
<dbReference type="SUPFAM" id="SSF49785">
    <property type="entry name" value="Galactose-binding domain-like"/>
    <property type="match status" value="1"/>
</dbReference>
<feature type="signal peptide" evidence="1">
    <location>
        <begin position="1"/>
        <end position="15"/>
    </location>
</feature>
<dbReference type="NCBIfam" id="TIGR02595">
    <property type="entry name" value="PEP_CTERM"/>
    <property type="match status" value="1"/>
</dbReference>
<dbReference type="RefSeq" id="WP_379709732.1">
    <property type="nucleotide sequence ID" value="NZ_JBHTBS010000002.1"/>
</dbReference>
<reference evidence="5" key="1">
    <citation type="journal article" date="2019" name="Int. J. Syst. Evol. Microbiol.">
        <title>The Global Catalogue of Microorganisms (GCM) 10K type strain sequencing project: providing services to taxonomists for standard genome sequencing and annotation.</title>
        <authorList>
            <consortium name="The Broad Institute Genomics Platform"/>
            <consortium name="The Broad Institute Genome Sequencing Center for Infectious Disease"/>
            <person name="Wu L."/>
            <person name="Ma J."/>
        </authorList>
    </citation>
    <scope>NUCLEOTIDE SEQUENCE [LARGE SCALE GENOMIC DNA]</scope>
    <source>
        <strain evidence="5">CGMCC 4.1467</strain>
    </source>
</reference>
<feature type="domain" description="Ice-binding protein C-terminal" evidence="3">
    <location>
        <begin position="195"/>
        <end position="216"/>
    </location>
</feature>
<gene>
    <name evidence="4" type="ORF">ACFQY0_04765</name>
</gene>
<comment type="caution">
    <text evidence="4">The sequence shown here is derived from an EMBL/GenBank/DDBJ whole genome shotgun (WGS) entry which is preliminary data.</text>
</comment>
<dbReference type="InterPro" id="IPR013424">
    <property type="entry name" value="Ice-binding_C"/>
</dbReference>
<name>A0ABW2L2B2_9BACT</name>
<dbReference type="Pfam" id="PF07589">
    <property type="entry name" value="PEP-CTERM"/>
    <property type="match status" value="1"/>
</dbReference>
<dbReference type="InterPro" id="IPR000421">
    <property type="entry name" value="FA58C"/>
</dbReference>
<sequence length="217" mass="22940">MFALLSALATCHAQAGVILMPDSAYTTSIDGGTTPPMGSLTGFEEFQTVNQSGLTTPYMSGVTDFDAYIASAPTHGSSLDYNSWRSDLGSPTVGFLDFDLGATFTIESMALWNYGGNHEQNVAVFDLKVADNPDFTGATSFTTDVVNTNTGPSTAVLPQVFSITPTAGRYVRMEILANNGSPDFTAIGEVAFEVVPEPSTTVLIGLAAGLFARRRRP</sequence>
<keyword evidence="1" id="KW-0732">Signal</keyword>
<evidence type="ECO:0000313" key="4">
    <source>
        <dbReference type="EMBL" id="MFC7336481.1"/>
    </source>
</evidence>
<feature type="domain" description="F5/8 type C" evidence="2">
    <location>
        <begin position="80"/>
        <end position="189"/>
    </location>
</feature>
<dbReference type="Gene3D" id="2.60.120.260">
    <property type="entry name" value="Galactose-binding domain-like"/>
    <property type="match status" value="1"/>
</dbReference>
<evidence type="ECO:0000313" key="5">
    <source>
        <dbReference type="Proteomes" id="UP001596472"/>
    </source>
</evidence>
<dbReference type="EMBL" id="JBHTBS010000002">
    <property type="protein sequence ID" value="MFC7336481.1"/>
    <property type="molecule type" value="Genomic_DNA"/>
</dbReference>
<accession>A0ABW2L2B2</accession>
<organism evidence="4 5">
    <name type="scientific">Haloferula chungangensis</name>
    <dbReference type="NCBI Taxonomy" id="1048331"/>
    <lineage>
        <taxon>Bacteria</taxon>
        <taxon>Pseudomonadati</taxon>
        <taxon>Verrucomicrobiota</taxon>
        <taxon>Verrucomicrobiia</taxon>
        <taxon>Verrucomicrobiales</taxon>
        <taxon>Verrucomicrobiaceae</taxon>
        <taxon>Haloferula</taxon>
    </lineage>
</organism>
<dbReference type="InterPro" id="IPR008979">
    <property type="entry name" value="Galactose-bd-like_sf"/>
</dbReference>
<dbReference type="Pfam" id="PF00754">
    <property type="entry name" value="F5_F8_type_C"/>
    <property type="match status" value="1"/>
</dbReference>
<dbReference type="Proteomes" id="UP001596472">
    <property type="component" value="Unassembled WGS sequence"/>
</dbReference>
<evidence type="ECO:0000256" key="1">
    <source>
        <dbReference type="SAM" id="SignalP"/>
    </source>
</evidence>
<protein>
    <submittedName>
        <fullName evidence="4">Discoidin domain-containing protein</fullName>
    </submittedName>
</protein>
<feature type="chain" id="PRO_5046518370" evidence="1">
    <location>
        <begin position="16"/>
        <end position="217"/>
    </location>
</feature>
<keyword evidence="5" id="KW-1185">Reference proteome</keyword>
<proteinExistence type="predicted"/>
<evidence type="ECO:0000259" key="3">
    <source>
        <dbReference type="Pfam" id="PF07589"/>
    </source>
</evidence>